<reference evidence="1" key="1">
    <citation type="submission" date="2021-01" db="EMBL/GenBank/DDBJ databases">
        <title>Diatom-associated Roseobacters Show Island Model of Population Structure.</title>
        <authorList>
            <person name="Qu L."/>
            <person name="Feng X."/>
            <person name="Chen Y."/>
            <person name="Li L."/>
            <person name="Wang X."/>
            <person name="Hu Z."/>
            <person name="Wang H."/>
            <person name="Luo H."/>
        </authorList>
    </citation>
    <scope>NUCLEOTIDE SEQUENCE</scope>
    <source>
        <strain evidence="1">SM26-45</strain>
    </source>
</reference>
<accession>A0A9Q2RW99</accession>
<sequence length="114" mass="11996">MAQDILRLLDDLEPMVRKAFLAAINDIKSEAQMAVIIAAIQRKDLTAALAALNLDASFFQPLDDALRGAYLQGGVNALAGLPVLPDPFPGGAWLCGLMAATHAPNPSSKGKARD</sequence>
<dbReference type="EMBL" id="JAFBWN010000015">
    <property type="protein sequence ID" value="MBM2356381.1"/>
    <property type="molecule type" value="Genomic_DNA"/>
</dbReference>
<organism evidence="1 2">
    <name type="scientific">Pseudosulfitobacter pseudonitzschiae</name>
    <dbReference type="NCBI Taxonomy" id="1402135"/>
    <lineage>
        <taxon>Bacteria</taxon>
        <taxon>Pseudomonadati</taxon>
        <taxon>Pseudomonadota</taxon>
        <taxon>Alphaproteobacteria</taxon>
        <taxon>Rhodobacterales</taxon>
        <taxon>Roseobacteraceae</taxon>
        <taxon>Pseudosulfitobacter</taxon>
    </lineage>
</organism>
<name>A0A9Q2RW99_9RHOB</name>
<evidence type="ECO:0000313" key="2">
    <source>
        <dbReference type="Proteomes" id="UP000809337"/>
    </source>
</evidence>
<comment type="caution">
    <text evidence="1">The sequence shown here is derived from an EMBL/GenBank/DDBJ whole genome shotgun (WGS) entry which is preliminary data.</text>
</comment>
<dbReference type="Proteomes" id="UP000809337">
    <property type="component" value="Unassembled WGS sequence"/>
</dbReference>
<evidence type="ECO:0000313" key="1">
    <source>
        <dbReference type="EMBL" id="MBM2356381.1"/>
    </source>
</evidence>
<protein>
    <submittedName>
        <fullName evidence="1">Uncharacterized protein</fullName>
    </submittedName>
</protein>
<proteinExistence type="predicted"/>
<dbReference type="AlphaFoldDB" id="A0A9Q2RW99"/>
<gene>
    <name evidence="1" type="ORF">JQX14_17635</name>
</gene>
<dbReference type="RefSeq" id="WP_231035270.1">
    <property type="nucleotide sequence ID" value="NZ_JAJNGX010000015.1"/>
</dbReference>